<dbReference type="EMBL" id="CP063989">
    <property type="protein sequence ID" value="QPL05816.1"/>
    <property type="molecule type" value="Genomic_DNA"/>
</dbReference>
<feature type="domain" description="N-acetylmuramoyl-L-alanine amidase" evidence="6">
    <location>
        <begin position="325"/>
        <end position="488"/>
    </location>
</feature>
<dbReference type="GO" id="GO:0008745">
    <property type="term" value="F:N-acetylmuramoyl-L-alanine amidase activity"/>
    <property type="evidence" value="ECO:0007669"/>
    <property type="project" value="InterPro"/>
</dbReference>
<dbReference type="InterPro" id="IPR018337">
    <property type="entry name" value="Cell_wall/Cho-bd_repeat"/>
</dbReference>
<dbReference type="Pfam" id="PF01473">
    <property type="entry name" value="Choline_bind_1"/>
    <property type="match status" value="4"/>
</dbReference>
<dbReference type="Pfam" id="PF01832">
    <property type="entry name" value="Glucosaminidase"/>
    <property type="match status" value="1"/>
</dbReference>
<feature type="region of interest" description="Disordered" evidence="4">
    <location>
        <begin position="235"/>
        <end position="291"/>
    </location>
</feature>
<dbReference type="InterPro" id="IPR015510">
    <property type="entry name" value="PGRP"/>
</dbReference>
<dbReference type="RefSeq" id="WP_166856252.1">
    <property type="nucleotide sequence ID" value="NZ_CP063989.1"/>
</dbReference>
<proteinExistence type="inferred from homology"/>
<dbReference type="InterPro" id="IPR036505">
    <property type="entry name" value="Amidase/PGRP_sf"/>
</dbReference>
<dbReference type="KEGG" id="arep:ID810_02255"/>
<dbReference type="InterPro" id="IPR002502">
    <property type="entry name" value="Amidase_domain"/>
</dbReference>
<dbReference type="Gene3D" id="3.40.80.10">
    <property type="entry name" value="Peptidoglycan recognition protein-like"/>
    <property type="match status" value="1"/>
</dbReference>
<dbReference type="InterPro" id="IPR006619">
    <property type="entry name" value="PGRP_domain_met/bac"/>
</dbReference>
<organism evidence="8 9">
    <name type="scientific">Actinomyces respiraculi</name>
    <dbReference type="NCBI Taxonomy" id="2744574"/>
    <lineage>
        <taxon>Bacteria</taxon>
        <taxon>Bacillati</taxon>
        <taxon>Actinomycetota</taxon>
        <taxon>Actinomycetes</taxon>
        <taxon>Actinomycetales</taxon>
        <taxon>Actinomycetaceae</taxon>
        <taxon>Actinomyces</taxon>
    </lineage>
</organism>
<evidence type="ECO:0000256" key="3">
    <source>
        <dbReference type="PROSITE-ProRule" id="PRU00591"/>
    </source>
</evidence>
<feature type="repeat" description="Cell wall-binding" evidence="3">
    <location>
        <begin position="770"/>
        <end position="789"/>
    </location>
</feature>
<dbReference type="PANTHER" id="PTHR11022">
    <property type="entry name" value="PEPTIDOGLYCAN RECOGNITION PROTEIN"/>
    <property type="match status" value="1"/>
</dbReference>
<evidence type="ECO:0000259" key="6">
    <source>
        <dbReference type="SMART" id="SM00644"/>
    </source>
</evidence>
<feature type="repeat" description="Cell wall-binding" evidence="3">
    <location>
        <begin position="730"/>
        <end position="749"/>
    </location>
</feature>
<feature type="compositionally biased region" description="Low complexity" evidence="4">
    <location>
        <begin position="266"/>
        <end position="291"/>
    </location>
</feature>
<protein>
    <submittedName>
        <fullName evidence="8">N-acetylmuramoyl-L-alanine amidase</fullName>
    </submittedName>
</protein>
<evidence type="ECO:0000313" key="8">
    <source>
        <dbReference type="EMBL" id="QPL05816.1"/>
    </source>
</evidence>
<keyword evidence="9" id="KW-1185">Reference proteome</keyword>
<reference evidence="8 9" key="1">
    <citation type="submission" date="2020-11" db="EMBL/GenBank/DDBJ databases">
        <title>Actinomyces sp. ZJ750.</title>
        <authorList>
            <person name="Zhou J."/>
        </authorList>
    </citation>
    <scope>NUCLEOTIDE SEQUENCE [LARGE SCALE GENOMIC DNA]</scope>
    <source>
        <strain evidence="8 9">ZJ750</strain>
    </source>
</reference>
<feature type="repeat" description="Cell wall-binding" evidence="3">
    <location>
        <begin position="630"/>
        <end position="649"/>
    </location>
</feature>
<evidence type="ECO:0000256" key="2">
    <source>
        <dbReference type="ARBA" id="ARBA00022737"/>
    </source>
</evidence>
<dbReference type="SMART" id="SM00701">
    <property type="entry name" value="PGRP"/>
    <property type="match status" value="1"/>
</dbReference>
<evidence type="ECO:0000256" key="4">
    <source>
        <dbReference type="SAM" id="MobiDB-lite"/>
    </source>
</evidence>
<accession>A0A7T0LLV3</accession>
<feature type="repeat" description="Cell wall-binding" evidence="3">
    <location>
        <begin position="590"/>
        <end position="609"/>
    </location>
</feature>
<feature type="repeat" description="Cell wall-binding" evidence="3">
    <location>
        <begin position="750"/>
        <end position="769"/>
    </location>
</feature>
<sequence length="1005" mass="104901">MLVSRLARLTAAASLVLAGTVPAALAGSPALAAGTAEGLTALQVEAASAGPVQVLELTTPAGEATELAEAGLGEQRDTRVPAGTSGGTGVIPRLDVALADALAALTGTIDPEADAALLTEPLEVAGFLVAGFTWAGSVALPEGTQIYLRVRENGVWTDWYLNEPADAGRDDLDPTTATSGTDEFVTGGADAIQAAVIAGPAGLPEGLSLSLVPGEPIGEEVLEPEDMKVVEADKTGVAEEEEPPTFSATPSPSAQPGDGTSTATFPSEPGPMQSSGPSQSPAGTSTGTGMSPALPALLATATTANGLPVPVITRAEWGANAAYLDWDPEYVTAGHVVVHHTAGTNDYTAAQAPGIVRGIYYYHANTLGWGDIGYNFLVDKYGNVYEGRYGTLSSAAGKMVIGGHAYGANTGTMGISMMGTFTSVSPSTAQLQSVGRLSGWFLARAGITSATASAPFTIRSTEKYQAGQVITLPRIFAHRDVGYTACPGDVGYSLMGTIRSIAQDQVTAASANWQSYGSTWRLVTADGRVLTGWHLVAGTWYYLGDDGLMRTGWQAAGVHWYLLDSSGAMLTGWQKVEGSWYYLGDDGAMATGWQKAGGSWYLLDSSGAMLTGWQKVEGSWYYLGDDGAMDTGWLTDNGYWYHLASTGAMDTGWLSQGSTWYYLGGDGAMRTGWATVNGARYYLGTDGAMLAGWQKMDGTWYHLASTGATDTGWLSQGSTWYYLGGDGVMATGWQKVDGTWYHFASTGAMDTGWLKDDGTWYHLASTGAMDTGWLSQGSTWYYLRSDGVMATGTVDTGGSWHAFSSSGAWLGRTSAPTTTPTSSLTPVMAAPRAARSTVINTLVTTYQGSGRTYPAAELGRGGASSLWSFCAIVYDEAVAEGVSPELLFAQVMTETGWLQFGGDVAITQYNFGGIGATGNGNPGLSFANVRTGLRAQVQHLRAYADASVTVSDLAHPLADPRFTYVRKGSAPYVEYLGIQENPAGTGWAAAAGYGHTLVALMKTLG</sequence>
<dbReference type="AlphaFoldDB" id="A0A7T0LLV3"/>
<dbReference type="Gene3D" id="1.10.530.10">
    <property type="match status" value="1"/>
</dbReference>
<feature type="repeat" description="Cell wall-binding" evidence="3">
    <location>
        <begin position="610"/>
        <end position="629"/>
    </location>
</feature>
<dbReference type="Pfam" id="PF19127">
    <property type="entry name" value="Choline_bind_3"/>
    <property type="match status" value="4"/>
</dbReference>
<evidence type="ECO:0000313" key="9">
    <source>
        <dbReference type="Proteomes" id="UP000594637"/>
    </source>
</evidence>
<feature type="repeat" description="Cell wall-binding" evidence="3">
    <location>
        <begin position="530"/>
        <end position="549"/>
    </location>
</feature>
<dbReference type="SUPFAM" id="SSF55846">
    <property type="entry name" value="N-acetylmuramoyl-L-alanine amidase-like"/>
    <property type="match status" value="1"/>
</dbReference>
<gene>
    <name evidence="8" type="ORF">ID810_02255</name>
</gene>
<feature type="domain" description="Peptidoglycan recognition protein family" evidence="7">
    <location>
        <begin position="309"/>
        <end position="462"/>
    </location>
</feature>
<dbReference type="Proteomes" id="UP000594637">
    <property type="component" value="Chromosome"/>
</dbReference>
<dbReference type="InterPro" id="IPR002901">
    <property type="entry name" value="MGlyc_endo_b_GlcNAc-like_dom"/>
</dbReference>
<keyword evidence="2" id="KW-0677">Repeat</keyword>
<dbReference type="Pfam" id="PF01510">
    <property type="entry name" value="Amidase_2"/>
    <property type="match status" value="1"/>
</dbReference>
<dbReference type="GO" id="GO:0009253">
    <property type="term" value="P:peptidoglycan catabolic process"/>
    <property type="evidence" value="ECO:0007669"/>
    <property type="project" value="InterPro"/>
</dbReference>
<feature type="repeat" description="Cell wall-binding" evidence="3">
    <location>
        <begin position="570"/>
        <end position="589"/>
    </location>
</feature>
<dbReference type="SMART" id="SM00644">
    <property type="entry name" value="Ami_2"/>
    <property type="match status" value="1"/>
</dbReference>
<dbReference type="SUPFAM" id="SSF69360">
    <property type="entry name" value="Cell wall binding repeat"/>
    <property type="match status" value="2"/>
</dbReference>
<dbReference type="GO" id="GO:0004040">
    <property type="term" value="F:amidase activity"/>
    <property type="evidence" value="ECO:0007669"/>
    <property type="project" value="InterPro"/>
</dbReference>
<dbReference type="PANTHER" id="PTHR11022:SF41">
    <property type="entry name" value="PEPTIDOGLYCAN-RECOGNITION PROTEIN LC-RELATED"/>
    <property type="match status" value="1"/>
</dbReference>
<dbReference type="GO" id="GO:0008270">
    <property type="term" value="F:zinc ion binding"/>
    <property type="evidence" value="ECO:0007669"/>
    <property type="project" value="InterPro"/>
</dbReference>
<keyword evidence="5" id="KW-0732">Signal</keyword>
<dbReference type="CDD" id="cd06583">
    <property type="entry name" value="PGRP"/>
    <property type="match status" value="1"/>
</dbReference>
<dbReference type="Gene3D" id="2.10.270.10">
    <property type="entry name" value="Cholin Binding"/>
    <property type="match status" value="5"/>
</dbReference>
<evidence type="ECO:0000256" key="1">
    <source>
        <dbReference type="ARBA" id="ARBA00007553"/>
    </source>
</evidence>
<feature type="signal peptide" evidence="5">
    <location>
        <begin position="1"/>
        <end position="32"/>
    </location>
</feature>
<feature type="chain" id="PRO_5032701227" evidence="5">
    <location>
        <begin position="33"/>
        <end position="1005"/>
    </location>
</feature>
<dbReference type="PROSITE" id="PS51170">
    <property type="entry name" value="CW"/>
    <property type="match status" value="9"/>
</dbReference>
<evidence type="ECO:0000259" key="7">
    <source>
        <dbReference type="SMART" id="SM00701"/>
    </source>
</evidence>
<feature type="repeat" description="Cell wall-binding" evidence="3">
    <location>
        <begin position="670"/>
        <end position="689"/>
    </location>
</feature>
<feature type="compositionally biased region" description="Low complexity" evidence="4">
    <location>
        <begin position="244"/>
        <end position="254"/>
    </location>
</feature>
<name>A0A7T0LLV3_9ACTO</name>
<evidence type="ECO:0000256" key="5">
    <source>
        <dbReference type="SAM" id="SignalP"/>
    </source>
</evidence>
<comment type="similarity">
    <text evidence="1">Belongs to the N-acetylmuramoyl-L-alanine amidase 2 family.</text>
</comment>